<evidence type="ECO:0000256" key="1">
    <source>
        <dbReference type="SAM" id="Coils"/>
    </source>
</evidence>
<evidence type="ECO:0000313" key="3">
    <source>
        <dbReference type="Proteomes" id="UP000034665"/>
    </source>
</evidence>
<feature type="coiled-coil region" evidence="1">
    <location>
        <begin position="73"/>
        <end position="110"/>
    </location>
</feature>
<accession>A0A0G0N7W7</accession>
<proteinExistence type="predicted"/>
<name>A0A0G0N7W7_9BACT</name>
<dbReference type="Proteomes" id="UP000034665">
    <property type="component" value="Unassembled WGS sequence"/>
</dbReference>
<dbReference type="AlphaFoldDB" id="A0A0G0N7W7"/>
<dbReference type="STRING" id="1619013.UT41_C0002G0023"/>
<keyword evidence="1" id="KW-0175">Coiled coil</keyword>
<dbReference type="EMBL" id="LBWR01000002">
    <property type="protein sequence ID" value="KKR12249.1"/>
    <property type="molecule type" value="Genomic_DNA"/>
</dbReference>
<gene>
    <name evidence="2" type="ORF">UT41_C0002G0023</name>
</gene>
<protein>
    <submittedName>
        <fullName evidence="2">Uncharacterized protein</fullName>
    </submittedName>
</protein>
<organism evidence="2 3">
    <name type="scientific">Candidatus Wolfebacteria bacterium GW2011_GWC2_39_22</name>
    <dbReference type="NCBI Taxonomy" id="1619013"/>
    <lineage>
        <taxon>Bacteria</taxon>
        <taxon>Candidatus Wolfeibacteriota</taxon>
    </lineage>
</organism>
<comment type="caution">
    <text evidence="2">The sequence shown here is derived from an EMBL/GenBank/DDBJ whole genome shotgun (WGS) entry which is preliminary data.</text>
</comment>
<evidence type="ECO:0000313" key="2">
    <source>
        <dbReference type="EMBL" id="KKR12249.1"/>
    </source>
</evidence>
<sequence>MSYNAFAIVSVLEGNAILIHMEHMESINGSRPASFEATQRERVTRVEEKICAHMEAELGEIRKEVELIKKLKLTEHITVKRNIEKANEALEKENEILRDMSARLRKLNETLMKEAA</sequence>
<reference evidence="2 3" key="1">
    <citation type="journal article" date="2015" name="Nature">
        <title>rRNA introns, odd ribosomes, and small enigmatic genomes across a large radiation of phyla.</title>
        <authorList>
            <person name="Brown C.T."/>
            <person name="Hug L.A."/>
            <person name="Thomas B.C."/>
            <person name="Sharon I."/>
            <person name="Castelle C.J."/>
            <person name="Singh A."/>
            <person name="Wilkins M.J."/>
            <person name="Williams K.H."/>
            <person name="Banfield J.F."/>
        </authorList>
    </citation>
    <scope>NUCLEOTIDE SEQUENCE [LARGE SCALE GENOMIC DNA]</scope>
</reference>